<evidence type="ECO:0000313" key="4">
    <source>
        <dbReference type="EMBL" id="QDQ16100.1"/>
    </source>
</evidence>
<dbReference type="EMBL" id="CP040916">
    <property type="protein sequence ID" value="QDQ16100.1"/>
    <property type="molecule type" value="Genomic_DNA"/>
</dbReference>
<evidence type="ECO:0000256" key="1">
    <source>
        <dbReference type="ARBA" id="ARBA00022679"/>
    </source>
</evidence>
<protein>
    <submittedName>
        <fullName evidence="4">Glycosyltransferase family 1 protein</fullName>
    </submittedName>
</protein>
<dbReference type="GO" id="GO:0008194">
    <property type="term" value="F:UDP-glycosyltransferase activity"/>
    <property type="evidence" value="ECO:0007669"/>
    <property type="project" value="InterPro"/>
</dbReference>
<dbReference type="PANTHER" id="PTHR48050:SF13">
    <property type="entry name" value="STEROL 3-BETA-GLUCOSYLTRANSFERASE UGT80A2"/>
    <property type="match status" value="1"/>
</dbReference>
<organism evidence="4 5">
    <name type="scientific">Streptomyces spectabilis</name>
    <dbReference type="NCBI Taxonomy" id="68270"/>
    <lineage>
        <taxon>Bacteria</taxon>
        <taxon>Bacillati</taxon>
        <taxon>Actinomycetota</taxon>
        <taxon>Actinomycetes</taxon>
        <taxon>Kitasatosporales</taxon>
        <taxon>Streptomycetaceae</taxon>
        <taxon>Streptomyces</taxon>
    </lineage>
</organism>
<evidence type="ECO:0000259" key="2">
    <source>
        <dbReference type="Pfam" id="PF03033"/>
    </source>
</evidence>
<dbReference type="PANTHER" id="PTHR48050">
    <property type="entry name" value="STEROL 3-BETA-GLUCOSYLTRANSFERASE"/>
    <property type="match status" value="1"/>
</dbReference>
<reference evidence="4 5" key="1">
    <citation type="journal article" date="2019" name="J. Ind. Microbiol. Biotechnol.">
        <title>The complete genomic sequence of Streptomyces spectabilis NRRL-2792 and identification of secondary metabolite biosynthetic gene clusters.</title>
        <authorList>
            <person name="Sinha A."/>
            <person name="Phillips-Salemka S."/>
            <person name="Niraula T.A."/>
            <person name="Short K.A."/>
            <person name="Niraula N.P."/>
        </authorList>
    </citation>
    <scope>NUCLEOTIDE SEQUENCE [LARGE SCALE GENOMIC DNA]</scope>
    <source>
        <strain evidence="4 5">NRRL 2792</strain>
    </source>
</reference>
<dbReference type="FunFam" id="3.40.50.2000:FF:000009">
    <property type="entry name" value="Sterol 3-beta-glucosyltransferase UGT80A2"/>
    <property type="match status" value="1"/>
</dbReference>
<dbReference type="Pfam" id="PF06722">
    <property type="entry name" value="EryCIII-like_C"/>
    <property type="match status" value="1"/>
</dbReference>
<dbReference type="Proteomes" id="UP000316806">
    <property type="component" value="Chromosome"/>
</dbReference>
<dbReference type="GO" id="GO:0016758">
    <property type="term" value="F:hexosyltransferase activity"/>
    <property type="evidence" value="ECO:0007669"/>
    <property type="project" value="InterPro"/>
</dbReference>
<sequence>MTAGSRGDVAPFTGLGAGLVRAGHDVTLLTHDMFEPLTQGSGIRFHPLPVDPRAELHSERGQGLHRSGTGVGKLLRAMSMGRSVVGQFTDSLIEVAQESDVLILSGVVAPLGCSVAEGLKLPSVGVNLQPMHATRAFAPPLATVRSLGPVGNRLAGHAVTALVEQIFTRAAPEARRRLRLPPLGVGAARRARERQGWPVLYGFSPQVVPRPADWRPGLDVVGYWWPHDVQDHLPAELEDFLAAGPAPVYVGLGSATVPDPDRLCGQVVGALRAAGLRGVIQRGWAGLSVTGDDVLTIDDVPHSLLFPRTAAVMHHCGAGTTAAGLRAGVPAVPVPIQFDEMFWASRLTALGTAPYPLPLRRLTTERLTHALIRATSDPVHRERTRLMAARVAAEDAVGPVRALLQRIESGEPGVRRAQPT</sequence>
<name>A0A516RKC7_STRST</name>
<evidence type="ECO:0000313" key="5">
    <source>
        <dbReference type="Proteomes" id="UP000316806"/>
    </source>
</evidence>
<dbReference type="SUPFAM" id="SSF53756">
    <property type="entry name" value="UDP-Glycosyltransferase/glycogen phosphorylase"/>
    <property type="match status" value="1"/>
</dbReference>
<dbReference type="CDD" id="cd03784">
    <property type="entry name" value="GT1_Gtf-like"/>
    <property type="match status" value="1"/>
</dbReference>
<dbReference type="Gene3D" id="3.40.50.2000">
    <property type="entry name" value="Glycogen Phosphorylase B"/>
    <property type="match status" value="2"/>
</dbReference>
<feature type="domain" description="Erythromycin biosynthesis protein CIII-like C-terminal" evidence="3">
    <location>
        <begin position="287"/>
        <end position="394"/>
    </location>
</feature>
<dbReference type="GO" id="GO:0005975">
    <property type="term" value="P:carbohydrate metabolic process"/>
    <property type="evidence" value="ECO:0007669"/>
    <property type="project" value="InterPro"/>
</dbReference>
<dbReference type="AlphaFoldDB" id="A0A516RKC7"/>
<accession>A0A516RKC7</accession>
<dbReference type="InterPro" id="IPR010610">
    <property type="entry name" value="EryCIII-like_C"/>
</dbReference>
<feature type="domain" description="Glycosyltransferase family 28 N-terminal" evidence="2">
    <location>
        <begin position="1"/>
        <end position="76"/>
    </location>
</feature>
<evidence type="ECO:0000259" key="3">
    <source>
        <dbReference type="Pfam" id="PF06722"/>
    </source>
</evidence>
<proteinExistence type="predicted"/>
<dbReference type="RefSeq" id="WP_144323300.1">
    <property type="nucleotide sequence ID" value="NZ_CP040916.1"/>
</dbReference>
<dbReference type="GO" id="GO:0033072">
    <property type="term" value="P:vancomycin biosynthetic process"/>
    <property type="evidence" value="ECO:0007669"/>
    <property type="project" value="UniProtKB-ARBA"/>
</dbReference>
<dbReference type="InterPro" id="IPR002213">
    <property type="entry name" value="UDP_glucos_trans"/>
</dbReference>
<dbReference type="Pfam" id="PF03033">
    <property type="entry name" value="Glyco_transf_28"/>
    <property type="match status" value="1"/>
</dbReference>
<dbReference type="InterPro" id="IPR050426">
    <property type="entry name" value="Glycosyltransferase_28"/>
</dbReference>
<keyword evidence="1 4" id="KW-0808">Transferase</keyword>
<gene>
    <name evidence="4" type="ORF">FH965_03375</name>
</gene>
<dbReference type="InterPro" id="IPR004276">
    <property type="entry name" value="GlycoTrans_28_N"/>
</dbReference>